<dbReference type="InterPro" id="IPR036680">
    <property type="entry name" value="SPOR-like_sf"/>
</dbReference>
<dbReference type="GO" id="GO:0009002">
    <property type="term" value="F:serine-type D-Ala-D-Ala carboxypeptidase activity"/>
    <property type="evidence" value="ECO:0007669"/>
    <property type="project" value="InterPro"/>
</dbReference>
<keyword evidence="5" id="KW-0573">Peptidoglycan synthesis</keyword>
<dbReference type="InterPro" id="IPR007730">
    <property type="entry name" value="SPOR-like_dom"/>
</dbReference>
<keyword evidence="2" id="KW-0732">Signal</keyword>
<dbReference type="InterPro" id="IPR001967">
    <property type="entry name" value="Peptidase_S11_N"/>
</dbReference>
<organism evidence="11 12">
    <name type="scientific">Pseudoxanthobacter soli DSM 19599</name>
    <dbReference type="NCBI Taxonomy" id="1123029"/>
    <lineage>
        <taxon>Bacteria</taxon>
        <taxon>Pseudomonadati</taxon>
        <taxon>Pseudomonadota</taxon>
        <taxon>Alphaproteobacteria</taxon>
        <taxon>Hyphomicrobiales</taxon>
        <taxon>Segnochrobactraceae</taxon>
        <taxon>Pseudoxanthobacter</taxon>
    </lineage>
</organism>
<evidence type="ECO:0000256" key="4">
    <source>
        <dbReference type="ARBA" id="ARBA00022960"/>
    </source>
</evidence>
<feature type="binding site" evidence="8">
    <location>
        <position position="245"/>
    </location>
    <ligand>
        <name>substrate</name>
    </ligand>
</feature>
<dbReference type="PROSITE" id="PS51724">
    <property type="entry name" value="SPOR"/>
    <property type="match status" value="1"/>
</dbReference>
<dbReference type="GO" id="GO:0008360">
    <property type="term" value="P:regulation of cell shape"/>
    <property type="evidence" value="ECO:0007669"/>
    <property type="project" value="UniProtKB-KW"/>
</dbReference>
<evidence type="ECO:0000256" key="9">
    <source>
        <dbReference type="RuleBase" id="RU004016"/>
    </source>
</evidence>
<dbReference type="Pfam" id="PF05036">
    <property type="entry name" value="SPOR"/>
    <property type="match status" value="1"/>
</dbReference>
<dbReference type="Proteomes" id="UP000186406">
    <property type="component" value="Unassembled WGS sequence"/>
</dbReference>
<sequence length="653" mass="67181">MADHGISLGTRPAAGTTGLFRGVMRFARAATFAATFGLAAAVTVVSSGTAKAASERYAAMVVDAATGRTLFSKNADAPRHPASLTKIMTAYILFEELSSGRLTMDTPLRVTAYAAAQAPSKLGVRAGTTVKVRDAMLALMTRSANDCAVVIAENISGSESAFAKRMTATARRLGMRNTIYLNANGLPNPGQITTARDLAVLGLAIQRQFPTYYRYFSTRSFVYKGQTISNHNRLMSQMAGIDGIKTGYIRASGFNLVSSIKRGNKRLVAVVMGGASARARDAHMADLLNKYLPMAQPMQSDVVVATVQGTVPGDVGTAPAASQPIALASAAGNARAPKLAAEAAIAATTPQIPDVPALPALASRPEPVVAEVAAVSVPDVVLPPSMPERPSSQPTVVAAAEPAKQAAPAAVPVPVVGYADEAQGEGALDAIGQIAQGDADEEPASAAAASNSDGARIVAVRSIANPNAVQTASVRSPDNSADASYADDPIGAQVALAEAANAEVASKQFAGTPFAKGSLDAAAVRKLIKAHRGVMVASAAQATRISSDAVPPAAEVARKTEVPSEEAAQPAPTGWQIQIGAVPTAKAAKTFLADARKKGGKTLAGAEPYTEAVHKGGATLYRARFVGFSDEKSAQRACATLKKQSYACMAFRK</sequence>
<evidence type="ECO:0000256" key="8">
    <source>
        <dbReference type="PIRSR" id="PIRSR618044-2"/>
    </source>
</evidence>
<reference evidence="11 12" key="1">
    <citation type="submission" date="2016-12" db="EMBL/GenBank/DDBJ databases">
        <authorList>
            <person name="Song W.-J."/>
            <person name="Kurnit D.M."/>
        </authorList>
    </citation>
    <scope>NUCLEOTIDE SEQUENCE [LARGE SCALE GENOMIC DNA]</scope>
    <source>
        <strain evidence="11 12">DSM 19599</strain>
    </source>
</reference>
<dbReference type="InterPro" id="IPR018044">
    <property type="entry name" value="Peptidase_S11"/>
</dbReference>
<protein>
    <submittedName>
        <fullName evidence="11">D-alanyl-D-alanine carboxypeptidase</fullName>
    </submittedName>
</protein>
<feature type="active site" description="Proton acceptor" evidence="7">
    <location>
        <position position="86"/>
    </location>
</feature>
<keyword evidence="11" id="KW-0121">Carboxypeptidase</keyword>
<evidence type="ECO:0000313" key="11">
    <source>
        <dbReference type="EMBL" id="SHO65869.1"/>
    </source>
</evidence>
<keyword evidence="6" id="KW-0961">Cell wall biogenesis/degradation</keyword>
<feature type="active site" evidence="7">
    <location>
        <position position="143"/>
    </location>
</feature>
<proteinExistence type="inferred from homology"/>
<dbReference type="InterPro" id="IPR012338">
    <property type="entry name" value="Beta-lactam/transpept-like"/>
</dbReference>
<evidence type="ECO:0000256" key="5">
    <source>
        <dbReference type="ARBA" id="ARBA00022984"/>
    </source>
</evidence>
<dbReference type="GO" id="GO:0042834">
    <property type="term" value="F:peptidoglycan binding"/>
    <property type="evidence" value="ECO:0007669"/>
    <property type="project" value="InterPro"/>
</dbReference>
<dbReference type="GO" id="GO:0006508">
    <property type="term" value="P:proteolysis"/>
    <property type="evidence" value="ECO:0007669"/>
    <property type="project" value="InterPro"/>
</dbReference>
<evidence type="ECO:0000313" key="12">
    <source>
        <dbReference type="Proteomes" id="UP000186406"/>
    </source>
</evidence>
<feature type="domain" description="SPOR" evidence="10">
    <location>
        <begin position="569"/>
        <end position="653"/>
    </location>
</feature>
<dbReference type="PRINTS" id="PR00725">
    <property type="entry name" value="DADACBPTASE1"/>
</dbReference>
<evidence type="ECO:0000256" key="7">
    <source>
        <dbReference type="PIRSR" id="PIRSR618044-1"/>
    </source>
</evidence>
<feature type="active site" description="Acyl-ester intermediate" evidence="7">
    <location>
        <position position="83"/>
    </location>
</feature>
<gene>
    <name evidence="11" type="ORF">SAMN02745172_02517</name>
</gene>
<dbReference type="GO" id="GO:0071555">
    <property type="term" value="P:cell wall organization"/>
    <property type="evidence" value="ECO:0007669"/>
    <property type="project" value="UniProtKB-KW"/>
</dbReference>
<evidence type="ECO:0000256" key="2">
    <source>
        <dbReference type="ARBA" id="ARBA00022729"/>
    </source>
</evidence>
<evidence type="ECO:0000259" key="10">
    <source>
        <dbReference type="PROSITE" id="PS51724"/>
    </source>
</evidence>
<dbReference type="PANTHER" id="PTHR21581:SF6">
    <property type="entry name" value="TRAFFICKING PROTEIN PARTICLE COMPLEX SUBUNIT 12"/>
    <property type="match status" value="1"/>
</dbReference>
<dbReference type="SUPFAM" id="SSF110997">
    <property type="entry name" value="Sporulation related repeat"/>
    <property type="match status" value="1"/>
</dbReference>
<comment type="similarity">
    <text evidence="1 9">Belongs to the peptidase S11 family.</text>
</comment>
<dbReference type="AlphaFoldDB" id="A0A1M7ZM31"/>
<keyword evidence="4" id="KW-0133">Cell shape</keyword>
<keyword evidence="11" id="KW-0645">Protease</keyword>
<dbReference type="GO" id="GO:0009252">
    <property type="term" value="P:peptidoglycan biosynthetic process"/>
    <property type="evidence" value="ECO:0007669"/>
    <property type="project" value="UniProtKB-KW"/>
</dbReference>
<dbReference type="Pfam" id="PF00768">
    <property type="entry name" value="Peptidase_S11"/>
    <property type="match status" value="1"/>
</dbReference>
<evidence type="ECO:0000256" key="6">
    <source>
        <dbReference type="ARBA" id="ARBA00023316"/>
    </source>
</evidence>
<dbReference type="PANTHER" id="PTHR21581">
    <property type="entry name" value="D-ALANYL-D-ALANINE CARBOXYPEPTIDASE"/>
    <property type="match status" value="1"/>
</dbReference>
<dbReference type="Gene3D" id="3.30.70.1070">
    <property type="entry name" value="Sporulation related repeat"/>
    <property type="match status" value="1"/>
</dbReference>
<name>A0A1M7ZM31_9HYPH</name>
<dbReference type="STRING" id="1123029.SAMN02745172_02517"/>
<accession>A0A1M7ZM31</accession>
<evidence type="ECO:0000256" key="1">
    <source>
        <dbReference type="ARBA" id="ARBA00007164"/>
    </source>
</evidence>
<keyword evidence="12" id="KW-1185">Reference proteome</keyword>
<keyword evidence="3" id="KW-0378">Hydrolase</keyword>
<dbReference type="Gene3D" id="3.40.710.10">
    <property type="entry name" value="DD-peptidase/beta-lactamase superfamily"/>
    <property type="match status" value="1"/>
</dbReference>
<dbReference type="EMBL" id="FRXO01000004">
    <property type="protein sequence ID" value="SHO65869.1"/>
    <property type="molecule type" value="Genomic_DNA"/>
</dbReference>
<evidence type="ECO:0000256" key="3">
    <source>
        <dbReference type="ARBA" id="ARBA00022801"/>
    </source>
</evidence>
<dbReference type="SUPFAM" id="SSF56601">
    <property type="entry name" value="beta-lactamase/transpeptidase-like"/>
    <property type="match status" value="1"/>
</dbReference>